<dbReference type="EMBL" id="JBHTAI010000021">
    <property type="protein sequence ID" value="MFC7152195.1"/>
    <property type="molecule type" value="Genomic_DNA"/>
</dbReference>
<accession>A0ABW2FGC0</accession>
<proteinExistence type="predicted"/>
<evidence type="ECO:0000313" key="2">
    <source>
        <dbReference type="EMBL" id="MFC7152195.1"/>
    </source>
</evidence>
<dbReference type="Pfam" id="PF14035">
    <property type="entry name" value="YlzJ"/>
    <property type="match status" value="1"/>
</dbReference>
<evidence type="ECO:0000256" key="1">
    <source>
        <dbReference type="SAM" id="MobiDB-lite"/>
    </source>
</evidence>
<dbReference type="Proteomes" id="UP001596378">
    <property type="component" value="Unassembled WGS sequence"/>
</dbReference>
<gene>
    <name evidence="2" type="ORF">ACFQMJ_26990</name>
</gene>
<reference evidence="3" key="1">
    <citation type="journal article" date="2019" name="Int. J. Syst. Evol. Microbiol.">
        <title>The Global Catalogue of Microorganisms (GCM) 10K type strain sequencing project: providing services to taxonomists for standard genome sequencing and annotation.</title>
        <authorList>
            <consortium name="The Broad Institute Genomics Platform"/>
            <consortium name="The Broad Institute Genome Sequencing Center for Infectious Disease"/>
            <person name="Wu L."/>
            <person name="Ma J."/>
        </authorList>
    </citation>
    <scope>NUCLEOTIDE SEQUENCE [LARGE SCALE GENOMIC DNA]</scope>
    <source>
        <strain evidence="3">KCTC 12907</strain>
    </source>
</reference>
<feature type="region of interest" description="Disordered" evidence="1">
    <location>
        <begin position="73"/>
        <end position="93"/>
    </location>
</feature>
<dbReference type="InterPro" id="IPR025619">
    <property type="entry name" value="YlzJ"/>
</dbReference>
<name>A0ABW2FGC0_9BACL</name>
<keyword evidence="3" id="KW-1185">Reference proteome</keyword>
<protein>
    <submittedName>
        <fullName evidence="2">YlzJ-like family protein</fullName>
    </submittedName>
</protein>
<evidence type="ECO:0000313" key="3">
    <source>
        <dbReference type="Proteomes" id="UP001596378"/>
    </source>
</evidence>
<sequence>MTIYTAMPLELVLDGLGNEPGPFVETTVKGMTVQLVPVAPGVGRIVRLLTAPLDSYLKPEFAPGQLIGYLPQDAQNGTLPPASSPSDFAGYLV</sequence>
<organism evidence="2 3">
    <name type="scientific">Cohnella cellulosilytica</name>
    <dbReference type="NCBI Taxonomy" id="986710"/>
    <lineage>
        <taxon>Bacteria</taxon>
        <taxon>Bacillati</taxon>
        <taxon>Bacillota</taxon>
        <taxon>Bacilli</taxon>
        <taxon>Bacillales</taxon>
        <taxon>Paenibacillaceae</taxon>
        <taxon>Cohnella</taxon>
    </lineage>
</organism>
<dbReference type="RefSeq" id="WP_378044343.1">
    <property type="nucleotide sequence ID" value="NZ_JBHMDN010000004.1"/>
</dbReference>
<comment type="caution">
    <text evidence="2">The sequence shown here is derived from an EMBL/GenBank/DDBJ whole genome shotgun (WGS) entry which is preliminary data.</text>
</comment>